<gene>
    <name evidence="1" type="ORF">J4P90_04795</name>
</gene>
<protein>
    <recommendedName>
        <fullName evidence="3">Group-specific protein</fullName>
    </recommendedName>
</protein>
<dbReference type="RefSeq" id="WP_026591753.1">
    <property type="nucleotide sequence ID" value="NZ_CP127376.1"/>
</dbReference>
<keyword evidence="2" id="KW-1185">Reference proteome</keyword>
<proteinExistence type="predicted"/>
<reference evidence="1 2" key="1">
    <citation type="submission" date="2021-03" db="EMBL/GenBank/DDBJ databases">
        <title>Identification of novel Bacillus strains.</title>
        <authorList>
            <person name="Xiao Z."/>
            <person name="Li Y."/>
            <person name="Shen J."/>
        </authorList>
    </citation>
    <scope>NUCLEOTIDE SEQUENCE [LARGE SCALE GENOMIC DNA]</scope>
    <source>
        <strain evidence="1 2">SY8</strain>
    </source>
</reference>
<evidence type="ECO:0000313" key="1">
    <source>
        <dbReference type="EMBL" id="MBO1624570.1"/>
    </source>
</evidence>
<dbReference type="EMBL" id="JAGDQJ010000006">
    <property type="protein sequence ID" value="MBO1624570.1"/>
    <property type="molecule type" value="Genomic_DNA"/>
</dbReference>
<name>A0ABS3NVJ4_9BACI</name>
<evidence type="ECO:0000313" key="2">
    <source>
        <dbReference type="Proteomes" id="UP000677611"/>
    </source>
</evidence>
<accession>A0ABS3NVJ4</accession>
<comment type="caution">
    <text evidence="1">The sequence shown here is derived from an EMBL/GenBank/DDBJ whole genome shotgun (WGS) entry which is preliminary data.</text>
</comment>
<sequence>MIKEAVYMFEKEKEGLMEVHNVYEIAPSDGTIIGMATPEEMEVAAELELQHYAYSRLLEANVQLDGSSYKDILQELQEYERKSMRFWRALHKRLDVPWAWVLRVDVANGPIYVNNGNSYYDGDEDEEDYA</sequence>
<evidence type="ECO:0008006" key="3">
    <source>
        <dbReference type="Google" id="ProtNLM"/>
    </source>
</evidence>
<dbReference type="Proteomes" id="UP000677611">
    <property type="component" value="Unassembled WGS sequence"/>
</dbReference>
<organism evidence="1 2">
    <name type="scientific">Bacillus arachidis</name>
    <dbReference type="NCBI Taxonomy" id="2819290"/>
    <lineage>
        <taxon>Bacteria</taxon>
        <taxon>Bacillati</taxon>
        <taxon>Bacillota</taxon>
        <taxon>Bacilli</taxon>
        <taxon>Bacillales</taxon>
        <taxon>Bacillaceae</taxon>
        <taxon>Bacillus</taxon>
    </lineage>
</organism>